<dbReference type="RefSeq" id="WP_123105103.1">
    <property type="nucleotide sequence ID" value="NZ_CP127527.1"/>
</dbReference>
<dbReference type="Gene3D" id="1.25.40.10">
    <property type="entry name" value="Tetratricopeptide repeat domain"/>
    <property type="match status" value="2"/>
</dbReference>
<dbReference type="Pfam" id="PF08238">
    <property type="entry name" value="Sel1"/>
    <property type="match status" value="4"/>
</dbReference>
<comment type="caution">
    <text evidence="1">The sequence shown here is derived from an EMBL/GenBank/DDBJ whole genome shotgun (WGS) entry which is preliminary data.</text>
</comment>
<organism evidence="1">
    <name type="scientific">Acidithiobacillus sulfuriphilus</name>
    <dbReference type="NCBI Taxonomy" id="1867749"/>
    <lineage>
        <taxon>Bacteria</taxon>
        <taxon>Pseudomonadati</taxon>
        <taxon>Pseudomonadota</taxon>
        <taxon>Acidithiobacillia</taxon>
        <taxon>Acidithiobacillales</taxon>
        <taxon>Acidithiobacillaceae</taxon>
        <taxon>Acidithiobacillus</taxon>
    </lineage>
</organism>
<name>A0A3M8QYC1_9PROT</name>
<dbReference type="InterPro" id="IPR050767">
    <property type="entry name" value="Sel1_AlgK"/>
</dbReference>
<dbReference type="InterPro" id="IPR011990">
    <property type="entry name" value="TPR-like_helical_dom_sf"/>
</dbReference>
<dbReference type="OrthoDB" id="8235393at2"/>
<evidence type="ECO:0000313" key="1">
    <source>
        <dbReference type="EMBL" id="RNF59470.1"/>
    </source>
</evidence>
<dbReference type="EMBL" id="RIZI01000185">
    <property type="protein sequence ID" value="RNF59470.1"/>
    <property type="molecule type" value="Genomic_DNA"/>
</dbReference>
<dbReference type="InterPro" id="IPR006597">
    <property type="entry name" value="Sel1-like"/>
</dbReference>
<gene>
    <name evidence="1" type="ORF">EC580_11295</name>
</gene>
<dbReference type="PANTHER" id="PTHR11102">
    <property type="entry name" value="SEL-1-LIKE PROTEIN"/>
    <property type="match status" value="1"/>
</dbReference>
<dbReference type="SMART" id="SM00671">
    <property type="entry name" value="SEL1"/>
    <property type="match status" value="4"/>
</dbReference>
<reference evidence="1" key="1">
    <citation type="submission" date="2018-10" db="EMBL/GenBank/DDBJ databases">
        <title>Acidithiobacillus sulfuriphilus sp. nov.: an extremely acidophilic sulfur-oxidizing chemolithotroph isolated from a neutral pH environment.</title>
        <authorList>
            <person name="Falagan C."/>
            <person name="Moya-Beltran A."/>
            <person name="Quatrini R."/>
            <person name="Johnson D.B."/>
        </authorList>
    </citation>
    <scope>NUCLEOTIDE SEQUENCE [LARGE SCALE GENOMIC DNA]</scope>
    <source>
        <strain evidence="1">CJ-2</strain>
    </source>
</reference>
<dbReference type="SUPFAM" id="SSF81901">
    <property type="entry name" value="HCP-like"/>
    <property type="match status" value="1"/>
</dbReference>
<protein>
    <submittedName>
        <fullName evidence="1">Sel1 repeat family protein</fullName>
    </submittedName>
</protein>
<accession>A0A3M8QYC1</accession>
<sequence>MTKNRWSCGNLLWGLLFLPLLAMASPVVISNSADAHLAHAQAIRRVNAKIIPLLNRGAYREALPLLQQAAQDKEDVWAAATLGHLYQAGLGVKADPTQAFRWYQQAAEAGDRFDQRQVANAYLNGWGVQRNSQRAAFWFRQGMMVPQVVNADYWLSKTYVEGKIIPRNPAKAAWYQGRNLARLRQLYAEHVGAAAYDLGIAYLHGSGVAIEPAQAEAYFREALAWHYPAATAALKALEERHS</sequence>
<proteinExistence type="predicted"/>
<dbReference type="PANTHER" id="PTHR11102:SF160">
    <property type="entry name" value="ERAD-ASSOCIATED E3 UBIQUITIN-PROTEIN LIGASE COMPONENT HRD3"/>
    <property type="match status" value="1"/>
</dbReference>
<dbReference type="AlphaFoldDB" id="A0A3M8QYC1"/>